<reference evidence="4" key="1">
    <citation type="submission" date="2020-05" db="EMBL/GenBank/DDBJ databases">
        <authorList>
            <person name="Chiriac C."/>
            <person name="Salcher M."/>
            <person name="Ghai R."/>
            <person name="Kavagutti S V."/>
        </authorList>
    </citation>
    <scope>NUCLEOTIDE SEQUENCE</scope>
</reference>
<dbReference type="EMBL" id="CAFBND010000031">
    <property type="protein sequence ID" value="CAB4939727.1"/>
    <property type="molecule type" value="Genomic_DNA"/>
</dbReference>
<keyword evidence="1" id="KW-0812">Transmembrane</keyword>
<keyword evidence="1" id="KW-0472">Membrane</keyword>
<evidence type="ECO:0000313" key="2">
    <source>
        <dbReference type="EMBL" id="CAB4847416.1"/>
    </source>
</evidence>
<keyword evidence="1" id="KW-1133">Transmembrane helix</keyword>
<dbReference type="EMBL" id="CAFBIZ010000034">
    <property type="protein sequence ID" value="CAB4847416.1"/>
    <property type="molecule type" value="Genomic_DNA"/>
</dbReference>
<organism evidence="4">
    <name type="scientific">freshwater metagenome</name>
    <dbReference type="NCBI Taxonomy" id="449393"/>
    <lineage>
        <taxon>unclassified sequences</taxon>
        <taxon>metagenomes</taxon>
        <taxon>ecological metagenomes</taxon>
    </lineage>
</organism>
<dbReference type="AlphaFoldDB" id="A0A6J7RT76"/>
<name>A0A6J7RT76_9ZZZZ</name>
<evidence type="ECO:0000313" key="3">
    <source>
        <dbReference type="EMBL" id="CAB4939727.1"/>
    </source>
</evidence>
<feature type="transmembrane region" description="Helical" evidence="1">
    <location>
        <begin position="44"/>
        <end position="77"/>
    </location>
</feature>
<sequence length="165" mass="17168">MSILWTARCASRGITVLALGITLALVAIGLGSVIALAGSTQPTWVGWLIALIGIAVGGFGWMMSSLTATLTATNFVVAFGRLGWPRRVIALADISDASAIVVEPLQWGGWGYRWVPWARASAAVIRRGPGIALVLRDGRRFAVTVEDAVTGAKATSEAISGPALP</sequence>
<protein>
    <submittedName>
        <fullName evidence="4">Unannotated protein</fullName>
    </submittedName>
</protein>
<gene>
    <name evidence="2" type="ORF">UFOPK3268_00419</name>
    <name evidence="3" type="ORF">UFOPK3752_00982</name>
    <name evidence="4" type="ORF">UFOPK4150_01080</name>
</gene>
<proteinExistence type="predicted"/>
<accession>A0A6J7RT76</accession>
<evidence type="ECO:0000256" key="1">
    <source>
        <dbReference type="SAM" id="Phobius"/>
    </source>
</evidence>
<evidence type="ECO:0000313" key="4">
    <source>
        <dbReference type="EMBL" id="CAB5031987.1"/>
    </source>
</evidence>
<dbReference type="EMBL" id="CAFBPU010000019">
    <property type="protein sequence ID" value="CAB5031987.1"/>
    <property type="molecule type" value="Genomic_DNA"/>
</dbReference>
<feature type="transmembrane region" description="Helical" evidence="1">
    <location>
        <begin position="12"/>
        <end position="38"/>
    </location>
</feature>